<feature type="transmembrane region" description="Helical" evidence="1">
    <location>
        <begin position="45"/>
        <end position="65"/>
    </location>
</feature>
<feature type="transmembrane region" description="Helical" evidence="1">
    <location>
        <begin position="473"/>
        <end position="495"/>
    </location>
</feature>
<accession>A0A226D8Y1</accession>
<feature type="transmembrane region" description="Helical" evidence="1">
    <location>
        <begin position="443"/>
        <end position="461"/>
    </location>
</feature>
<protein>
    <submittedName>
        <fullName evidence="2">Uncharacterized protein</fullName>
    </submittedName>
</protein>
<feature type="transmembrane region" description="Helical" evidence="1">
    <location>
        <begin position="12"/>
        <end position="33"/>
    </location>
</feature>
<feature type="transmembrane region" description="Helical" evidence="1">
    <location>
        <begin position="347"/>
        <end position="369"/>
    </location>
</feature>
<keyword evidence="1" id="KW-1133">Transmembrane helix</keyword>
<gene>
    <name evidence="2" type="ORF">Fcan01_23038</name>
</gene>
<keyword evidence="1" id="KW-0472">Membrane</keyword>
<reference evidence="2 3" key="1">
    <citation type="submission" date="2015-12" db="EMBL/GenBank/DDBJ databases">
        <title>The genome of Folsomia candida.</title>
        <authorList>
            <person name="Faddeeva A."/>
            <person name="Derks M.F."/>
            <person name="Anvar Y."/>
            <person name="Smit S."/>
            <person name="Van Straalen N."/>
            <person name="Roelofs D."/>
        </authorList>
    </citation>
    <scope>NUCLEOTIDE SEQUENCE [LARGE SCALE GENOMIC DNA]</scope>
    <source>
        <strain evidence="2 3">VU population</strain>
        <tissue evidence="2">Whole body</tissue>
    </source>
</reference>
<feature type="transmembrane region" description="Helical" evidence="1">
    <location>
        <begin position="229"/>
        <end position="250"/>
    </location>
</feature>
<keyword evidence="3" id="KW-1185">Reference proteome</keyword>
<name>A0A226D8Y1_FOLCA</name>
<feature type="transmembrane region" description="Helical" evidence="1">
    <location>
        <begin position="309"/>
        <end position="326"/>
    </location>
</feature>
<evidence type="ECO:0000256" key="1">
    <source>
        <dbReference type="SAM" id="Phobius"/>
    </source>
</evidence>
<dbReference type="AlphaFoldDB" id="A0A226D8Y1"/>
<dbReference type="Proteomes" id="UP000198287">
    <property type="component" value="Unassembled WGS sequence"/>
</dbReference>
<organism evidence="2 3">
    <name type="scientific">Folsomia candida</name>
    <name type="common">Springtail</name>
    <dbReference type="NCBI Taxonomy" id="158441"/>
    <lineage>
        <taxon>Eukaryota</taxon>
        <taxon>Metazoa</taxon>
        <taxon>Ecdysozoa</taxon>
        <taxon>Arthropoda</taxon>
        <taxon>Hexapoda</taxon>
        <taxon>Collembola</taxon>
        <taxon>Entomobryomorpha</taxon>
        <taxon>Isotomoidea</taxon>
        <taxon>Isotomidae</taxon>
        <taxon>Proisotominae</taxon>
        <taxon>Folsomia</taxon>
    </lineage>
</organism>
<sequence>MKLTRLCGPIFFFASILSWFTGKLVLHGFLYKGIKDGNYTLITRAWKICIWSVILNGVIATVVFRFLEIPLSPTGEIFDVILEVLNLYSIWVVFYYKEELMRGADFTGGHVQRIVNYNDTTNFKCDVNKLDAEIVNKSNQNFSIKDLDVVGENKIVDFNRLILYLSNKVGNEVAISAAYESLDNEVDKRIFATGMKMKYPKLEQIFNNLTDREENIIVHRRKIDEQLTFANNIFNFAIAAIVTVAFAILLPQQRFHGCIQFCYVALSLLLRTGKIIQNWGIIANRGLPGYQYSTIYLKICPFLSTFEDFLTFARLICLTLLVYDLWKTFGKQLVLPLNKVEDVTITGYFVTTIISSAILSAGRLMLRIMLTGRPCAPHQGDLHWASETYAVITSGILFTINATLVVLCHIEMKNRKDDNNFVVGKSATNIPDGMQRLRMYIKVLLLLFVSNYVMLVVNYAMSWAEVTTYTDPTYILIILGNLVCTHSSLLLLILLSQQAVQRGLKSVAKYWETRITILKDSTFHENGDAFKKTVKHCVYWIQWKLVGILLKFSTLCDSVLHFDCQKNRGK</sequence>
<proteinExistence type="predicted"/>
<evidence type="ECO:0000313" key="2">
    <source>
        <dbReference type="EMBL" id="OXA42005.1"/>
    </source>
</evidence>
<feature type="transmembrane region" description="Helical" evidence="1">
    <location>
        <begin position="389"/>
        <end position="410"/>
    </location>
</feature>
<feature type="transmembrane region" description="Helical" evidence="1">
    <location>
        <begin position="77"/>
        <end position="96"/>
    </location>
</feature>
<evidence type="ECO:0000313" key="3">
    <source>
        <dbReference type="Proteomes" id="UP000198287"/>
    </source>
</evidence>
<keyword evidence="1" id="KW-0812">Transmembrane</keyword>
<comment type="caution">
    <text evidence="2">The sequence shown here is derived from an EMBL/GenBank/DDBJ whole genome shotgun (WGS) entry which is preliminary data.</text>
</comment>
<dbReference type="EMBL" id="LNIX01000027">
    <property type="protein sequence ID" value="OXA42005.1"/>
    <property type="molecule type" value="Genomic_DNA"/>
</dbReference>